<protein>
    <submittedName>
        <fullName evidence="2">Uncharacterized protein</fullName>
    </submittedName>
</protein>
<feature type="region of interest" description="Disordered" evidence="1">
    <location>
        <begin position="34"/>
        <end position="96"/>
    </location>
</feature>
<proteinExistence type="predicted"/>
<name>A0A5N5QNU2_9AGAM</name>
<evidence type="ECO:0000313" key="2">
    <source>
        <dbReference type="EMBL" id="KAB5593440.1"/>
    </source>
</evidence>
<dbReference type="Proteomes" id="UP000383932">
    <property type="component" value="Unassembled WGS sequence"/>
</dbReference>
<feature type="compositionally biased region" description="Gly residues" evidence="1">
    <location>
        <begin position="87"/>
        <end position="96"/>
    </location>
</feature>
<evidence type="ECO:0000256" key="1">
    <source>
        <dbReference type="SAM" id="MobiDB-lite"/>
    </source>
</evidence>
<keyword evidence="3" id="KW-1185">Reference proteome</keyword>
<feature type="compositionally biased region" description="Low complexity" evidence="1">
    <location>
        <begin position="55"/>
        <end position="66"/>
    </location>
</feature>
<reference evidence="2 3" key="1">
    <citation type="journal article" date="2019" name="Fungal Biol. Biotechnol.">
        <title>Draft genome sequence of fastidious pathogen Ceratobasidium theobromae, which causes vascular-streak dieback in Theobroma cacao.</title>
        <authorList>
            <person name="Ali S.S."/>
            <person name="Asman A."/>
            <person name="Shao J."/>
            <person name="Firmansyah A.P."/>
            <person name="Susilo A.W."/>
            <person name="Rosmana A."/>
            <person name="McMahon P."/>
            <person name="Junaid M."/>
            <person name="Guest D."/>
            <person name="Kheng T.Y."/>
            <person name="Meinhardt L.W."/>
            <person name="Bailey B.A."/>
        </authorList>
    </citation>
    <scope>NUCLEOTIDE SEQUENCE [LARGE SCALE GENOMIC DNA]</scope>
    <source>
        <strain evidence="2 3">CT2</strain>
    </source>
</reference>
<dbReference type="AlphaFoldDB" id="A0A5N5QNU2"/>
<feature type="compositionally biased region" description="Polar residues" evidence="1">
    <location>
        <begin position="41"/>
        <end position="54"/>
    </location>
</feature>
<organism evidence="2 3">
    <name type="scientific">Ceratobasidium theobromae</name>
    <dbReference type="NCBI Taxonomy" id="1582974"/>
    <lineage>
        <taxon>Eukaryota</taxon>
        <taxon>Fungi</taxon>
        <taxon>Dikarya</taxon>
        <taxon>Basidiomycota</taxon>
        <taxon>Agaricomycotina</taxon>
        <taxon>Agaricomycetes</taxon>
        <taxon>Cantharellales</taxon>
        <taxon>Ceratobasidiaceae</taxon>
        <taxon>Ceratobasidium</taxon>
    </lineage>
</organism>
<gene>
    <name evidence="2" type="ORF">CTheo_3074</name>
</gene>
<comment type="caution">
    <text evidence="2">The sequence shown here is derived from an EMBL/GenBank/DDBJ whole genome shotgun (WGS) entry which is preliminary data.</text>
</comment>
<accession>A0A5N5QNU2</accession>
<evidence type="ECO:0000313" key="3">
    <source>
        <dbReference type="Proteomes" id="UP000383932"/>
    </source>
</evidence>
<dbReference type="EMBL" id="SSOP01000037">
    <property type="protein sequence ID" value="KAB5593440.1"/>
    <property type="molecule type" value="Genomic_DNA"/>
</dbReference>
<sequence length="96" mass="9795">MSNTEYSTSTTSLVSHSQTRDYSAAFGALASSYGASGSAPCRSSSKNTSHPNAESNSTSGPKSSPRSSKHAVPKSQDFGSLVNKYGMGAGPRTGSI</sequence>